<organism evidence="1 2">
    <name type="scientific">Larsenimonas rhizosphaerae</name>
    <dbReference type="NCBI Taxonomy" id="2944682"/>
    <lineage>
        <taxon>Bacteria</taxon>
        <taxon>Pseudomonadati</taxon>
        <taxon>Pseudomonadota</taxon>
        <taxon>Gammaproteobacteria</taxon>
        <taxon>Oceanospirillales</taxon>
        <taxon>Halomonadaceae</taxon>
        <taxon>Larsenimonas</taxon>
    </lineage>
</organism>
<dbReference type="Gene3D" id="1.20.910.10">
    <property type="entry name" value="Heme oxygenase-like"/>
    <property type="match status" value="1"/>
</dbReference>
<comment type="caution">
    <text evidence="1">The sequence shown here is derived from an EMBL/GenBank/DDBJ whole genome shotgun (WGS) entry which is preliminary data.</text>
</comment>
<protein>
    <submittedName>
        <fullName evidence="1">Iron-containing redox enzyme family protein</fullName>
    </submittedName>
</protein>
<dbReference type="SMART" id="SM01236">
    <property type="entry name" value="Haem_oxygenase_2"/>
    <property type="match status" value="1"/>
</dbReference>
<dbReference type="SUPFAM" id="SSF48613">
    <property type="entry name" value="Heme oxygenase-like"/>
    <property type="match status" value="1"/>
</dbReference>
<dbReference type="EMBL" id="JAPIVE010000003">
    <property type="protein sequence ID" value="MCX2524725.1"/>
    <property type="molecule type" value="Genomic_DNA"/>
</dbReference>
<evidence type="ECO:0000313" key="2">
    <source>
        <dbReference type="Proteomes" id="UP001165678"/>
    </source>
</evidence>
<dbReference type="AlphaFoldDB" id="A0AA41ZHL5"/>
<dbReference type="Pfam" id="PF14518">
    <property type="entry name" value="Haem_oxygenas_2"/>
    <property type="match status" value="1"/>
</dbReference>
<name>A0AA41ZHL5_9GAMM</name>
<gene>
    <name evidence="1" type="ORF">OQ287_10790</name>
</gene>
<sequence length="224" mass="25986">MTALLFERLKEETAEDLNWLLAAPLIADCREGYITLERYTRYLSQAYQHVKHTVPLMMATGARLTDEQEWLREALCEYIEEEVGHQEWILNDLAVCGIDKDTVRHARPWPETEMMVSYAYDSVMRKNPVSFFGMVYVLESTSVSLATPLGEIIQSELALPKSAFSYLYSHGSLDLEHLDFFEKLVNRITDRKQQDDIIHMARMMYRLWGGMFYAVTANEPEARA</sequence>
<evidence type="ECO:0000313" key="1">
    <source>
        <dbReference type="EMBL" id="MCX2524725.1"/>
    </source>
</evidence>
<reference evidence="1" key="1">
    <citation type="submission" date="2022-11" db="EMBL/GenBank/DDBJ databases">
        <title>Larsenimonas rhizosphaerae sp. nov., isolated from a tidal mudflat.</title>
        <authorList>
            <person name="Lee S.D."/>
            <person name="Kim I.S."/>
        </authorList>
    </citation>
    <scope>NUCLEOTIDE SEQUENCE</scope>
    <source>
        <strain evidence="1">GH2-1</strain>
    </source>
</reference>
<keyword evidence="2" id="KW-1185">Reference proteome</keyword>
<dbReference type="InterPro" id="IPR016084">
    <property type="entry name" value="Haem_Oase-like_multi-hlx"/>
</dbReference>
<dbReference type="Proteomes" id="UP001165678">
    <property type="component" value="Unassembled WGS sequence"/>
</dbReference>
<proteinExistence type="predicted"/>
<dbReference type="RefSeq" id="WP_250939369.1">
    <property type="nucleotide sequence ID" value="NZ_JAMLJK010000004.1"/>
</dbReference>
<accession>A0AA41ZHL5</accession>